<evidence type="ECO:0000313" key="2">
    <source>
        <dbReference type="EMBL" id="MBC8752701.1"/>
    </source>
</evidence>
<comment type="caution">
    <text evidence="2">The sequence shown here is derived from an EMBL/GenBank/DDBJ whole genome shotgun (WGS) entry which is preliminary data.</text>
</comment>
<name>A0ABR7Q2B8_9BURK</name>
<dbReference type="EMBL" id="VZQQ01000136">
    <property type="protein sequence ID" value="MBC8752701.1"/>
    <property type="molecule type" value="Genomic_DNA"/>
</dbReference>
<keyword evidence="1" id="KW-1133">Transmembrane helix</keyword>
<keyword evidence="1" id="KW-0812">Transmembrane</keyword>
<feature type="transmembrane region" description="Helical" evidence="1">
    <location>
        <begin position="815"/>
        <end position="833"/>
    </location>
</feature>
<dbReference type="RefSeq" id="WP_187639538.1">
    <property type="nucleotide sequence ID" value="NZ_VZQQ01000136.1"/>
</dbReference>
<dbReference type="Proteomes" id="UP000736373">
    <property type="component" value="Unassembled WGS sequence"/>
</dbReference>
<feature type="transmembrane region" description="Helical" evidence="1">
    <location>
        <begin position="583"/>
        <end position="609"/>
    </location>
</feature>
<feature type="transmembrane region" description="Helical" evidence="1">
    <location>
        <begin position="190"/>
        <end position="207"/>
    </location>
</feature>
<sequence length="834" mass="90688">MPAAPLFALSLLSAAVLAYELLLMRLFSIIQWHHFAYMMISVALLGYGAAGAMVALAQRWLAPRFAAVFVGSAFLFGVLSVASFAFAQRVAFNPLEILWDPREPLRLLLIYLLLFVPFFCAATSVCLTFTRFNDQIPRIYSFDIGGAGLGSIAIIGVLFALRPLDALRLLGAAGIAAAALACVECRWHRPWLPALLLGAATVLAVGLPRDWLALRPSEYKELSQALRIKDAHVVAESSSPLGLVTVVESPLIPFRHAPGLSLNATMEPPPQLGVFTDGDGLSALNRYDGRREPLGYLDYLTSALPYHLLRRPKVLVLGSGAGVDVLQALYHEASAIDAVELNPQIVDAVQRRFADFSGKPYSASNVRMMIGEARGFVAASSERYDLIQVALLDSFSASSAGLYALSESYLYTVQAFQDYLRHLNPGGMLAITRWVTLPPRDVLKLFATGVLAMESTGVTQPFRRLVLIRGWNTATLLVKNGEFDDADIAALGTFCRARSFDVGYYPGMQADEANRYNVLERPYFFEAARALLSPGRDTFWARYKFDVRPATDDKPYFFHFFKWRSLPEFLALKGRGGLPLLEWGYPVLIATLLQATLTAMALILFPLWVMTRRQRTAHGSPLLKATSRGNAAASVAAISGCRVAIYFVAIGFAFMFIEIAFIQKFILLLSHPLYAVAVVLCAFLSFAGLGSRYTQHLQGREALLAGYAPQPCKNTNRWSVAATAIGAISAISSFYLLVLPALFPLLIPLSDPARIVIAVLLVAPLAFAMGMPFPLGLSRVAAGAEMLVPWAWGVNACTSVMAAVLATVLAIHLGFTAVVVIAVLLYLAAAAAYP</sequence>
<proteinExistence type="predicted"/>
<gene>
    <name evidence="2" type="ORF">F6X42_42005</name>
</gene>
<evidence type="ECO:0000313" key="3">
    <source>
        <dbReference type="Proteomes" id="UP000736373"/>
    </source>
</evidence>
<feature type="transmembrane region" description="Helical" evidence="1">
    <location>
        <begin position="166"/>
        <end position="183"/>
    </location>
</feature>
<dbReference type="Gene3D" id="3.40.50.150">
    <property type="entry name" value="Vaccinia Virus protein VP39"/>
    <property type="match status" value="1"/>
</dbReference>
<keyword evidence="2" id="KW-0489">Methyltransferase</keyword>
<evidence type="ECO:0000256" key="1">
    <source>
        <dbReference type="SAM" id="Phobius"/>
    </source>
</evidence>
<feature type="transmembrane region" description="Helical" evidence="1">
    <location>
        <begin position="65"/>
        <end position="87"/>
    </location>
</feature>
<dbReference type="Pfam" id="PF01564">
    <property type="entry name" value="Spermine_synth"/>
    <property type="match status" value="1"/>
</dbReference>
<keyword evidence="1" id="KW-0472">Membrane</keyword>
<dbReference type="GO" id="GO:0032259">
    <property type="term" value="P:methylation"/>
    <property type="evidence" value="ECO:0007669"/>
    <property type="project" value="UniProtKB-KW"/>
</dbReference>
<feature type="transmembrane region" description="Helical" evidence="1">
    <location>
        <begin position="672"/>
        <end position="690"/>
    </location>
</feature>
<feature type="transmembrane region" description="Helical" evidence="1">
    <location>
        <begin position="755"/>
        <end position="775"/>
    </location>
</feature>
<dbReference type="InterPro" id="IPR029063">
    <property type="entry name" value="SAM-dependent_MTases_sf"/>
</dbReference>
<feature type="transmembrane region" description="Helical" evidence="1">
    <location>
        <begin position="107"/>
        <end position="127"/>
    </location>
</feature>
<organism evidence="2 3">
    <name type="scientific">Paraburkholderia podalyriae</name>
    <dbReference type="NCBI Taxonomy" id="1938811"/>
    <lineage>
        <taxon>Bacteria</taxon>
        <taxon>Pseudomonadati</taxon>
        <taxon>Pseudomonadota</taxon>
        <taxon>Betaproteobacteria</taxon>
        <taxon>Burkholderiales</taxon>
        <taxon>Burkholderiaceae</taxon>
        <taxon>Paraburkholderia</taxon>
    </lineage>
</organism>
<feature type="transmembrane region" description="Helical" evidence="1">
    <location>
        <begin position="720"/>
        <end position="743"/>
    </location>
</feature>
<feature type="transmembrane region" description="Helical" evidence="1">
    <location>
        <begin position="643"/>
        <end position="666"/>
    </location>
</feature>
<protein>
    <submittedName>
        <fullName evidence="2">SAM-dependent methyltransferase</fullName>
    </submittedName>
</protein>
<dbReference type="SUPFAM" id="SSF53335">
    <property type="entry name" value="S-adenosyl-L-methionine-dependent methyltransferases"/>
    <property type="match status" value="1"/>
</dbReference>
<reference evidence="2 3" key="1">
    <citation type="submission" date="2019-09" db="EMBL/GenBank/DDBJ databases">
        <title>Paraburkholderia podalyriae sp. nov., A South African Podalyria-associated rhizobium.</title>
        <authorList>
            <person name="Mavima L."/>
            <person name="Beukes C.W."/>
            <person name="Palmer M."/>
            <person name="De Meyer S.E."/>
            <person name="James E.K."/>
            <person name="Maluk M."/>
            <person name="Avontuur J.R."/>
            <person name="Chan W.Y."/>
            <person name="Venter S.N."/>
            <person name="Steenkamp E.T."/>
        </authorList>
    </citation>
    <scope>NUCLEOTIDE SEQUENCE [LARGE SCALE GENOMIC DNA]</scope>
    <source>
        <strain evidence="2 3">WC7.3b</strain>
    </source>
</reference>
<keyword evidence="3" id="KW-1185">Reference proteome</keyword>
<keyword evidence="2" id="KW-0808">Transferase</keyword>
<feature type="transmembrane region" description="Helical" evidence="1">
    <location>
        <begin position="139"/>
        <end position="160"/>
    </location>
</feature>
<accession>A0ABR7Q2B8</accession>
<feature type="transmembrane region" description="Helical" evidence="1">
    <location>
        <begin position="34"/>
        <end position="56"/>
    </location>
</feature>
<dbReference type="GO" id="GO:0008168">
    <property type="term" value="F:methyltransferase activity"/>
    <property type="evidence" value="ECO:0007669"/>
    <property type="project" value="UniProtKB-KW"/>
</dbReference>